<accession>A0A4Z2E8A4</accession>
<dbReference type="AlphaFoldDB" id="A0A4Z2E8A4"/>
<sequence>MRGSAHNALPSPTQPLRIASAKQKCPVSVSAGAPQRRTPSLVFLFLLDDSSSARLLLACSPMCALRVTSRRTDWGQKGRSGVRKAGPR</sequence>
<evidence type="ECO:0000313" key="1">
    <source>
        <dbReference type="EMBL" id="TNN25146.1"/>
    </source>
</evidence>
<gene>
    <name evidence="1" type="ORF">EYF80_064726</name>
</gene>
<proteinExistence type="predicted"/>
<dbReference type="Proteomes" id="UP000314294">
    <property type="component" value="Unassembled WGS sequence"/>
</dbReference>
<evidence type="ECO:0000313" key="2">
    <source>
        <dbReference type="Proteomes" id="UP000314294"/>
    </source>
</evidence>
<organism evidence="1 2">
    <name type="scientific">Liparis tanakae</name>
    <name type="common">Tanaka's snailfish</name>
    <dbReference type="NCBI Taxonomy" id="230148"/>
    <lineage>
        <taxon>Eukaryota</taxon>
        <taxon>Metazoa</taxon>
        <taxon>Chordata</taxon>
        <taxon>Craniata</taxon>
        <taxon>Vertebrata</taxon>
        <taxon>Euteleostomi</taxon>
        <taxon>Actinopterygii</taxon>
        <taxon>Neopterygii</taxon>
        <taxon>Teleostei</taxon>
        <taxon>Neoteleostei</taxon>
        <taxon>Acanthomorphata</taxon>
        <taxon>Eupercaria</taxon>
        <taxon>Perciformes</taxon>
        <taxon>Cottioidei</taxon>
        <taxon>Cottales</taxon>
        <taxon>Liparidae</taxon>
        <taxon>Liparis</taxon>
    </lineage>
</organism>
<reference evidence="1 2" key="1">
    <citation type="submission" date="2019-03" db="EMBL/GenBank/DDBJ databases">
        <title>First draft genome of Liparis tanakae, snailfish: a comprehensive survey of snailfish specific genes.</title>
        <authorList>
            <person name="Kim W."/>
            <person name="Song I."/>
            <person name="Jeong J.-H."/>
            <person name="Kim D."/>
            <person name="Kim S."/>
            <person name="Ryu S."/>
            <person name="Song J.Y."/>
            <person name="Lee S.K."/>
        </authorList>
    </citation>
    <scope>NUCLEOTIDE SEQUENCE [LARGE SCALE GENOMIC DNA]</scope>
    <source>
        <tissue evidence="1">Muscle</tissue>
    </source>
</reference>
<protein>
    <submittedName>
        <fullName evidence="1">Uncharacterized protein</fullName>
    </submittedName>
</protein>
<dbReference type="EMBL" id="SRLO01013312">
    <property type="protein sequence ID" value="TNN25146.1"/>
    <property type="molecule type" value="Genomic_DNA"/>
</dbReference>
<keyword evidence="2" id="KW-1185">Reference proteome</keyword>
<comment type="caution">
    <text evidence="1">The sequence shown here is derived from an EMBL/GenBank/DDBJ whole genome shotgun (WGS) entry which is preliminary data.</text>
</comment>
<name>A0A4Z2E8A4_9TELE</name>